<dbReference type="Gene3D" id="2.40.160.10">
    <property type="entry name" value="Porin"/>
    <property type="match status" value="1"/>
</dbReference>
<evidence type="ECO:0000313" key="2">
    <source>
        <dbReference type="Proteomes" id="UP000054558"/>
    </source>
</evidence>
<dbReference type="AlphaFoldDB" id="A0A1Y1HNB6"/>
<keyword evidence="2" id="KW-1185">Reference proteome</keyword>
<sequence>MGNALQSMIQNTIYGEPAAPPPPVVLVPPLFERTLAGRNRMAESSYDLLFSKLPRARLFDDYYAEAGRLVARALLQPPEDRNVDICAQVEVPQGIRGERVHGSAAFRWQKNEDDPNTFLDLRVSTAAKEYVRLRGSFYHPESGFGVFGLLPLLSDTRSEFGLRYSTEYLAAGLVASPPPNGPVTVDSLFSKAWLVGRSGSLTAGIQYVQPGPGGGPVAAKGVPPELKDFNLALGYGTPGRGPLQPSFDFVLELVQGSKFIASYYHHLVVQRKVKNPLEDSDVEGITNYVDVGLEIEHMLDDPGTDSVSNLQLGASWQVNKNVLLKAKVGALSSAAVVAFKSWWQPSVTFAVTGNLDHGSKQAKVGGVISVENFGGVRYERADPNYKMRTPTRRHEADPTLREKYPLMLPTEGGAGVAPVYPLPKELRPGSNVL</sequence>
<dbReference type="Proteomes" id="UP000054558">
    <property type="component" value="Unassembled WGS sequence"/>
</dbReference>
<dbReference type="PANTHER" id="PTHR35738:SF3">
    <property type="entry name" value="OS05G0577800 PROTEIN"/>
    <property type="match status" value="1"/>
</dbReference>
<name>A0A1Y1HNB6_KLENI</name>
<reference evidence="1 2" key="1">
    <citation type="journal article" date="2014" name="Nat. Commun.">
        <title>Klebsormidium flaccidum genome reveals primary factors for plant terrestrial adaptation.</title>
        <authorList>
            <person name="Hori K."/>
            <person name="Maruyama F."/>
            <person name="Fujisawa T."/>
            <person name="Togashi T."/>
            <person name="Yamamoto N."/>
            <person name="Seo M."/>
            <person name="Sato S."/>
            <person name="Yamada T."/>
            <person name="Mori H."/>
            <person name="Tajima N."/>
            <person name="Moriyama T."/>
            <person name="Ikeuchi M."/>
            <person name="Watanabe M."/>
            <person name="Wada H."/>
            <person name="Kobayashi K."/>
            <person name="Saito M."/>
            <person name="Masuda T."/>
            <person name="Sasaki-Sekimoto Y."/>
            <person name="Mashiguchi K."/>
            <person name="Awai K."/>
            <person name="Shimojima M."/>
            <person name="Masuda S."/>
            <person name="Iwai M."/>
            <person name="Nobusawa T."/>
            <person name="Narise T."/>
            <person name="Kondo S."/>
            <person name="Saito H."/>
            <person name="Sato R."/>
            <person name="Murakawa M."/>
            <person name="Ihara Y."/>
            <person name="Oshima-Yamada Y."/>
            <person name="Ohtaka K."/>
            <person name="Satoh M."/>
            <person name="Sonobe K."/>
            <person name="Ishii M."/>
            <person name="Ohtani R."/>
            <person name="Kanamori-Sato M."/>
            <person name="Honoki R."/>
            <person name="Miyazaki D."/>
            <person name="Mochizuki H."/>
            <person name="Umetsu J."/>
            <person name="Higashi K."/>
            <person name="Shibata D."/>
            <person name="Kamiya Y."/>
            <person name="Sato N."/>
            <person name="Nakamura Y."/>
            <person name="Tabata S."/>
            <person name="Ida S."/>
            <person name="Kurokawa K."/>
            <person name="Ohta H."/>
        </authorList>
    </citation>
    <scope>NUCLEOTIDE SEQUENCE [LARGE SCALE GENOMIC DNA]</scope>
    <source>
        <strain evidence="1 2">NIES-2285</strain>
    </source>
</reference>
<dbReference type="OMA" id="ELENWNC"/>
<proteinExistence type="predicted"/>
<protein>
    <submittedName>
        <fullName evidence="1">Uncharacterized protein</fullName>
    </submittedName>
</protein>
<organism evidence="1 2">
    <name type="scientific">Klebsormidium nitens</name>
    <name type="common">Green alga</name>
    <name type="synonym">Ulothrix nitens</name>
    <dbReference type="NCBI Taxonomy" id="105231"/>
    <lineage>
        <taxon>Eukaryota</taxon>
        <taxon>Viridiplantae</taxon>
        <taxon>Streptophyta</taxon>
        <taxon>Klebsormidiophyceae</taxon>
        <taxon>Klebsormidiales</taxon>
        <taxon>Klebsormidiaceae</taxon>
        <taxon>Klebsormidium</taxon>
    </lineage>
</organism>
<evidence type="ECO:0000313" key="1">
    <source>
        <dbReference type="EMBL" id="GAQ80135.1"/>
    </source>
</evidence>
<dbReference type="PANTHER" id="PTHR35738">
    <property type="entry name" value="OS05G0577800 PROTEIN"/>
    <property type="match status" value="1"/>
</dbReference>
<dbReference type="InterPro" id="IPR023614">
    <property type="entry name" value="Porin_dom_sf"/>
</dbReference>
<dbReference type="EMBL" id="DF236996">
    <property type="protein sequence ID" value="GAQ80135.1"/>
    <property type="molecule type" value="Genomic_DNA"/>
</dbReference>
<dbReference type="InterPro" id="IPR027246">
    <property type="entry name" value="Porin_Euk/Tom40"/>
</dbReference>
<dbReference type="OrthoDB" id="439326at2759"/>
<accession>A0A1Y1HNB6</accession>
<dbReference type="GO" id="GO:0005741">
    <property type="term" value="C:mitochondrial outer membrane"/>
    <property type="evidence" value="ECO:0007669"/>
    <property type="project" value="InterPro"/>
</dbReference>
<dbReference type="GO" id="GO:0055085">
    <property type="term" value="P:transmembrane transport"/>
    <property type="evidence" value="ECO:0007669"/>
    <property type="project" value="InterPro"/>
</dbReference>
<dbReference type="Pfam" id="PF01459">
    <property type="entry name" value="Porin_3"/>
    <property type="match status" value="1"/>
</dbReference>
<gene>
    <name evidence="1" type="ORF">KFL_000470090</name>
</gene>